<name>A0A167H7X9_9GAMM</name>
<dbReference type="RefSeq" id="WP_063375558.1">
    <property type="nucleotide sequence ID" value="NZ_AUXT01000024.1"/>
</dbReference>
<dbReference type="EMBL" id="AUXT01000024">
    <property type="protein sequence ID" value="KZN57733.1"/>
    <property type="molecule type" value="Genomic_DNA"/>
</dbReference>
<evidence type="ECO:0008006" key="3">
    <source>
        <dbReference type="Google" id="ProtNLM"/>
    </source>
</evidence>
<comment type="caution">
    <text evidence="1">The sequence shown here is derived from an EMBL/GenBank/DDBJ whole genome shotgun (WGS) entry which is preliminary data.</text>
</comment>
<sequence>MASKSRSLSHITHYQTGLSQTGRLIPELSSGFYEIEPRSIEQWLSYLTKIAEQTNFIGTDTWRPVQTWYKILPDSEKFAALSTYVLTGKADELTAKIAERPDLALLLSFVDLLSHTQRQFNEFIELHLNHYYRDVLGFEPLAAEPDAAHILIALNEVDSMTLQPGTEFDGGKDEEGNDLTYLSTEPNAINRAVVDNVTTVNKLTSASGLDICRHVLRDTEQSIELESSVMTFGDNKVNELEPEVEIGFKVASQDLFLSSGKRIISMRFSRDEFGESPLDLTAWLESFDVWVSTEDGPVLLSAEQLSLNSENSEINITIDELFAPISPVSDTYIGQDKVLPYLAFVLKKSKYQALYSIDLDKREKLLESLTLNEVQEVRICVLVIGAYGLIGNNGIGFLDMTKPFEPFGFAPQLAEKFEFTHPELLCKRVTRASVELNWVGRPDDFDKYYKTYLDYQSIVTSSLDTKKPETTPSWPINQVLISQSDETYGDTHHKIQSDLFYNDDLWDSEQVQVLQAKSLPSNENNIATNRLAFTFDDDNGTRDYLTLPFNLTQAKEWPKWYTFELSNQDFGHPYHLKVAEYYAYQNSINLITRGPTGGDFMPVQVPEPYTPLLDSMKLNYYSQSISRAQRDAIGNSIWIEHISPIGRQLQLLEDQNSLHLLPQIENLGYLYIALGTMVTPGQCSVLFQVEAVDGYNFVEQPEFKWEYYNQGKWHHFSREDSQGIGGEGRILQDNTYDLLDSGIIIFSFPEFDLTDQFNHDGKVWIRAAIDSSVLSSDYTHPIYSRLKGVHSQAVKVTLGSTGHPEPHYLKPLPAETITKLVTTDPLISSVEQPFDSFGARVKEDDSRINLRVSERLRHRDRLLTGWDFEHHTLQTFPELHTVRAYKTSDGVNMMVIPLNHDTELLQPKVPRYLMRQIQDEVELRSVPNLDITVVDPIYVEVQLEIIIQIDPRFDIQTTVIELNALVVDTLTPWNKSDEKLSHTIYLADVAQALEMHQAVKMVQVIRGKRLDDKIRQYAQVSPKSMDEILVPSRNHKISLTNVAGDVFEGIGKWKIQHNFVVQ</sequence>
<dbReference type="PATRIC" id="fig|1365253.3.peg.531"/>
<protein>
    <recommendedName>
        <fullName evidence="3">Baseplate protein J-like domain-containing protein</fullName>
    </recommendedName>
</protein>
<dbReference type="AlphaFoldDB" id="A0A167H7X9"/>
<dbReference type="Proteomes" id="UP000076587">
    <property type="component" value="Unassembled WGS sequence"/>
</dbReference>
<evidence type="ECO:0000313" key="1">
    <source>
        <dbReference type="EMBL" id="KZN57733.1"/>
    </source>
</evidence>
<accession>A0A167H7X9</accession>
<proteinExistence type="predicted"/>
<organism evidence="1 2">
    <name type="scientific">Pseudoalteromonas luteoviolacea NCIMB 1942</name>
    <dbReference type="NCBI Taxonomy" id="1365253"/>
    <lineage>
        <taxon>Bacteria</taxon>
        <taxon>Pseudomonadati</taxon>
        <taxon>Pseudomonadota</taxon>
        <taxon>Gammaproteobacteria</taxon>
        <taxon>Alteromonadales</taxon>
        <taxon>Pseudoalteromonadaceae</taxon>
        <taxon>Pseudoalteromonas</taxon>
    </lineage>
</organism>
<gene>
    <name evidence="1" type="ORF">N482_04335</name>
</gene>
<dbReference type="OrthoDB" id="9762853at2"/>
<reference evidence="1 2" key="1">
    <citation type="submission" date="2013-07" db="EMBL/GenBank/DDBJ databases">
        <title>Comparative Genomic and Metabolomic Analysis of Twelve Strains of Pseudoalteromonas luteoviolacea.</title>
        <authorList>
            <person name="Vynne N.G."/>
            <person name="Mansson M."/>
            <person name="Gram L."/>
        </authorList>
    </citation>
    <scope>NUCLEOTIDE SEQUENCE [LARGE SCALE GENOMIC DNA]</scope>
    <source>
        <strain evidence="1 2">NCIMB 1942</strain>
    </source>
</reference>
<evidence type="ECO:0000313" key="2">
    <source>
        <dbReference type="Proteomes" id="UP000076587"/>
    </source>
</evidence>